<dbReference type="AlphaFoldDB" id="A0A178MW77"/>
<evidence type="ECO:0000256" key="2">
    <source>
        <dbReference type="ARBA" id="ARBA00022679"/>
    </source>
</evidence>
<sequence length="257" mass="28714">MLSVDVITRTVEEFLPDLDQPTGEFLQRCFSQDLSVYSDRLAACGFSGLNRVLDAGCGFGQWSLCLSRMNAHVEAIDPSSERIILLKRLIASLGLDNLRARRMDLDGLDYPDGHFDGVFLFNVLTILPWRHALRELYRLLAPGGRIYVNAAGVGWQVHRWYTSHNATKGFSPRARIPKIFDKTWRYEQGLPVEAEGDLLIEPAELTAELNACGFVDVRLSGDGQTRVAGYAGPEPRRFYDGEYFGLPGVFEAVATKP</sequence>
<dbReference type="Proteomes" id="UP000078543">
    <property type="component" value="Unassembled WGS sequence"/>
</dbReference>
<protein>
    <recommendedName>
        <fullName evidence="4">Methyltransferase domain-containing protein</fullName>
    </recommendedName>
</protein>
<name>A0A178MW77_9PROT</name>
<dbReference type="Gene3D" id="3.40.50.150">
    <property type="entry name" value="Vaccinia Virus protein VP39"/>
    <property type="match status" value="1"/>
</dbReference>
<accession>A0A178MW77</accession>
<dbReference type="InterPro" id="IPR029063">
    <property type="entry name" value="SAM-dependent_MTases_sf"/>
</dbReference>
<proteinExistence type="predicted"/>
<keyword evidence="6" id="KW-1185">Reference proteome</keyword>
<organism evidence="5 6">
    <name type="scientific">Magnetospirillum moscoviense</name>
    <dbReference type="NCBI Taxonomy" id="1437059"/>
    <lineage>
        <taxon>Bacteria</taxon>
        <taxon>Pseudomonadati</taxon>
        <taxon>Pseudomonadota</taxon>
        <taxon>Alphaproteobacteria</taxon>
        <taxon>Rhodospirillales</taxon>
        <taxon>Rhodospirillaceae</taxon>
        <taxon>Magnetospirillum</taxon>
    </lineage>
</organism>
<reference evidence="5 6" key="1">
    <citation type="submission" date="2016-04" db="EMBL/GenBank/DDBJ databases">
        <title>Draft genome sequence of freshwater magnetotactic bacteria Magnetospirillum marisnigri SP-1 and Magnetospirillum moscoviense BB-1.</title>
        <authorList>
            <person name="Koziaeva V."/>
            <person name="Dziuba M.V."/>
            <person name="Ivanov T.M."/>
            <person name="Kuznetsov B."/>
            <person name="Grouzdev D.S."/>
        </authorList>
    </citation>
    <scope>NUCLEOTIDE SEQUENCE [LARGE SCALE GENOMIC DNA]</scope>
    <source>
        <strain evidence="5 6">BB-1</strain>
    </source>
</reference>
<dbReference type="GO" id="GO:0008168">
    <property type="term" value="F:methyltransferase activity"/>
    <property type="evidence" value="ECO:0007669"/>
    <property type="project" value="UniProtKB-KW"/>
</dbReference>
<keyword evidence="3" id="KW-0949">S-adenosyl-L-methionine</keyword>
<dbReference type="EMBL" id="LWQU01000104">
    <property type="protein sequence ID" value="OAN55080.1"/>
    <property type="molecule type" value="Genomic_DNA"/>
</dbReference>
<dbReference type="PANTHER" id="PTHR43464:SF19">
    <property type="entry name" value="UBIQUINONE BIOSYNTHESIS O-METHYLTRANSFERASE, MITOCHONDRIAL"/>
    <property type="match status" value="1"/>
</dbReference>
<gene>
    <name evidence="5" type="ORF">A6A05_00530</name>
</gene>
<dbReference type="CDD" id="cd02440">
    <property type="entry name" value="AdoMet_MTases"/>
    <property type="match status" value="1"/>
</dbReference>
<keyword evidence="1" id="KW-0489">Methyltransferase</keyword>
<feature type="domain" description="Methyltransferase" evidence="4">
    <location>
        <begin position="52"/>
        <end position="144"/>
    </location>
</feature>
<dbReference type="OrthoDB" id="9787738at2"/>
<evidence type="ECO:0000256" key="3">
    <source>
        <dbReference type="ARBA" id="ARBA00022691"/>
    </source>
</evidence>
<comment type="caution">
    <text evidence="5">The sequence shown here is derived from an EMBL/GenBank/DDBJ whole genome shotgun (WGS) entry which is preliminary data.</text>
</comment>
<evidence type="ECO:0000259" key="4">
    <source>
        <dbReference type="Pfam" id="PF13649"/>
    </source>
</evidence>
<dbReference type="Pfam" id="PF13649">
    <property type="entry name" value="Methyltransf_25"/>
    <property type="match status" value="1"/>
</dbReference>
<keyword evidence="2" id="KW-0808">Transferase</keyword>
<evidence type="ECO:0000313" key="5">
    <source>
        <dbReference type="EMBL" id="OAN55080.1"/>
    </source>
</evidence>
<dbReference type="SUPFAM" id="SSF53335">
    <property type="entry name" value="S-adenosyl-L-methionine-dependent methyltransferases"/>
    <property type="match status" value="1"/>
</dbReference>
<dbReference type="InterPro" id="IPR041698">
    <property type="entry name" value="Methyltransf_25"/>
</dbReference>
<dbReference type="GO" id="GO:0032259">
    <property type="term" value="P:methylation"/>
    <property type="evidence" value="ECO:0007669"/>
    <property type="project" value="UniProtKB-KW"/>
</dbReference>
<dbReference type="RefSeq" id="WP_068498168.1">
    <property type="nucleotide sequence ID" value="NZ_LWQU01000104.1"/>
</dbReference>
<evidence type="ECO:0000256" key="1">
    <source>
        <dbReference type="ARBA" id="ARBA00022603"/>
    </source>
</evidence>
<dbReference type="PANTHER" id="PTHR43464">
    <property type="entry name" value="METHYLTRANSFERASE"/>
    <property type="match status" value="1"/>
</dbReference>
<dbReference type="STRING" id="1437059.A6A05_00530"/>
<evidence type="ECO:0000313" key="6">
    <source>
        <dbReference type="Proteomes" id="UP000078543"/>
    </source>
</evidence>